<dbReference type="PANTHER" id="PTHR32552:SF74">
    <property type="entry name" value="HYDROXAMATE SIDEROPHORE RECEPTOR FHUE"/>
    <property type="match status" value="1"/>
</dbReference>
<dbReference type="Pfam" id="PF07715">
    <property type="entry name" value="Plug"/>
    <property type="match status" value="1"/>
</dbReference>
<comment type="subcellular location">
    <subcellularLocation>
        <location evidence="1 14">Cell outer membrane</location>
        <topology evidence="1 14">Multi-pass membrane protein</topology>
    </subcellularLocation>
</comment>
<dbReference type="GO" id="GO:0038023">
    <property type="term" value="F:signaling receptor activity"/>
    <property type="evidence" value="ECO:0007669"/>
    <property type="project" value="InterPro"/>
</dbReference>
<dbReference type="Pfam" id="PF00593">
    <property type="entry name" value="TonB_dep_Rec_b-barrel"/>
    <property type="match status" value="1"/>
</dbReference>
<dbReference type="Proteomes" id="UP000269115">
    <property type="component" value="Unassembled WGS sequence"/>
</dbReference>
<dbReference type="GO" id="GO:0015891">
    <property type="term" value="P:siderophore transport"/>
    <property type="evidence" value="ECO:0007669"/>
    <property type="project" value="InterPro"/>
</dbReference>
<keyword evidence="10 15" id="KW-0798">TonB box</keyword>
<evidence type="ECO:0000256" key="10">
    <source>
        <dbReference type="ARBA" id="ARBA00023077"/>
    </source>
</evidence>
<evidence type="ECO:0000256" key="9">
    <source>
        <dbReference type="ARBA" id="ARBA00023065"/>
    </source>
</evidence>
<evidence type="ECO:0000256" key="11">
    <source>
        <dbReference type="ARBA" id="ARBA00023136"/>
    </source>
</evidence>
<keyword evidence="7" id="KW-0732">Signal</keyword>
<keyword evidence="11 14" id="KW-0472">Membrane</keyword>
<keyword evidence="5" id="KW-0410">Iron transport</keyword>
<keyword evidence="3 14" id="KW-0813">Transport</keyword>
<evidence type="ECO:0000256" key="5">
    <source>
        <dbReference type="ARBA" id="ARBA00022496"/>
    </source>
</evidence>
<dbReference type="EMBL" id="RJUR01000017">
    <property type="protein sequence ID" value="ROQ45369.1"/>
    <property type="molecule type" value="Genomic_DNA"/>
</dbReference>
<proteinExistence type="inferred from homology"/>
<evidence type="ECO:0000259" key="16">
    <source>
        <dbReference type="SMART" id="SM00965"/>
    </source>
</evidence>
<dbReference type="InterPro" id="IPR000531">
    <property type="entry name" value="Beta-barrel_TonB"/>
</dbReference>
<dbReference type="InterPro" id="IPR011662">
    <property type="entry name" value="Secretin/TonB_short_N"/>
</dbReference>
<dbReference type="InterPro" id="IPR010105">
    <property type="entry name" value="TonB_sidphr_rcpt"/>
</dbReference>
<evidence type="ECO:0000313" key="18">
    <source>
        <dbReference type="Proteomes" id="UP000269115"/>
    </source>
</evidence>
<sequence>MPQLCFSPSISLPRAVRLAMFGLTMASVPGVVLMPAAAHAQSRIAYHIVAGPLGSALTQFGVQAGVTISFDPRQIHALTTPGLDGAYGVDEGLALLLSNSGLRAQRQANGGYLLVQDGSSDAVVLGATTVNGQGLGATTEGTGSYTTGSTNTATKLALSLRETPQSVTVITRKRMDDQNIQSLDDIARTATGITLTKIGTDRSTYYSRGFEISDLQYDGIPTNISENYSMDVMSTSNMAIYDRVEVVRGANGLMQGTGNPSAAINLVRKRPTQDFRLGAELGAGSWDNYRGQVDVSGPLTPTGNVRGRAVAYYNNANSYRDGSERDNQLLYLVGEADLNDSTVLTVGATLQKDNQNGYDWGGLNTRRDGSFYPLSRSTNLNGKWAHLDRNNYTLFSDLTHTFDNEWKLTLAMNAIWSNADFLSAYPNRVAGDNYRMTVSQADYEDTQFALDLYATGPFELFGRKHQLMLGANTRKDEFDAVIKSATNNPTIDITDFDYSALPSPILNAIGADYNYTRKERGLYGASRFSLTDDLSLIVGTRVSWSDYKVASPYTNDQYRENGRLVPYAGLVLDLDKHHTWYASYTEIYKTQSYYGVGNTLLDPIEGENYETGIKGEYFDGRLNTSLAIFQTSLENMPEALPVSPTCGVTGTSKCYETGAKVRNRGFELEVSGEPLENWNVSAGYTYSDPEYVAGASKGSDYYRKIPRRLLKVATDYRLPGVLDQWRVGGDVYAQSRTAADVTGYDIKQGGYTLLNLHAHYQINQQFSVQYNLNNVLDKVYYQSLPTSNNFGGLYYGDPRNFAVTLRYQY</sequence>
<evidence type="ECO:0000256" key="3">
    <source>
        <dbReference type="ARBA" id="ARBA00022448"/>
    </source>
</evidence>
<keyword evidence="4 14" id="KW-1134">Transmembrane beta strand</keyword>
<evidence type="ECO:0000256" key="12">
    <source>
        <dbReference type="ARBA" id="ARBA00023170"/>
    </source>
</evidence>
<keyword evidence="13 14" id="KW-0998">Cell outer membrane</keyword>
<dbReference type="Gene3D" id="2.40.170.20">
    <property type="entry name" value="TonB-dependent receptor, beta-barrel domain"/>
    <property type="match status" value="1"/>
</dbReference>
<evidence type="ECO:0000256" key="14">
    <source>
        <dbReference type="PROSITE-ProRule" id="PRU01360"/>
    </source>
</evidence>
<keyword evidence="12 17" id="KW-0675">Receptor</keyword>
<evidence type="ECO:0000256" key="2">
    <source>
        <dbReference type="ARBA" id="ARBA00009810"/>
    </source>
</evidence>
<dbReference type="PANTHER" id="PTHR32552">
    <property type="entry name" value="FERRICHROME IRON RECEPTOR-RELATED"/>
    <property type="match status" value="1"/>
</dbReference>
<dbReference type="Gene3D" id="3.55.50.30">
    <property type="match status" value="1"/>
</dbReference>
<dbReference type="GO" id="GO:0009279">
    <property type="term" value="C:cell outer membrane"/>
    <property type="evidence" value="ECO:0007669"/>
    <property type="project" value="UniProtKB-SubCell"/>
</dbReference>
<dbReference type="InterPro" id="IPR037066">
    <property type="entry name" value="Plug_dom_sf"/>
</dbReference>
<keyword evidence="9" id="KW-0406">Ion transport</keyword>
<evidence type="ECO:0000256" key="7">
    <source>
        <dbReference type="ARBA" id="ARBA00022729"/>
    </source>
</evidence>
<evidence type="ECO:0000256" key="4">
    <source>
        <dbReference type="ARBA" id="ARBA00022452"/>
    </source>
</evidence>
<dbReference type="InterPro" id="IPR012910">
    <property type="entry name" value="Plug_dom"/>
</dbReference>
<name>A0A9X8HGY3_PSEPU</name>
<keyword evidence="6 14" id="KW-0812">Transmembrane</keyword>
<dbReference type="NCBIfam" id="TIGR01783">
    <property type="entry name" value="TonB-siderophor"/>
    <property type="match status" value="1"/>
</dbReference>
<evidence type="ECO:0000256" key="1">
    <source>
        <dbReference type="ARBA" id="ARBA00004571"/>
    </source>
</evidence>
<accession>A0A9X8HGY3</accession>
<dbReference type="Pfam" id="PF07660">
    <property type="entry name" value="STN"/>
    <property type="match status" value="1"/>
</dbReference>
<gene>
    <name evidence="17" type="ORF">EDF85_4633</name>
</gene>
<dbReference type="InterPro" id="IPR036942">
    <property type="entry name" value="Beta-barrel_TonB_sf"/>
</dbReference>
<evidence type="ECO:0000256" key="8">
    <source>
        <dbReference type="ARBA" id="ARBA00023004"/>
    </source>
</evidence>
<keyword evidence="8" id="KW-0408">Iron</keyword>
<feature type="domain" description="Secretin/TonB short N-terminal" evidence="16">
    <location>
        <begin position="66"/>
        <end position="117"/>
    </location>
</feature>
<evidence type="ECO:0000256" key="6">
    <source>
        <dbReference type="ARBA" id="ARBA00022692"/>
    </source>
</evidence>
<dbReference type="CDD" id="cd01347">
    <property type="entry name" value="ligand_gated_channel"/>
    <property type="match status" value="1"/>
</dbReference>
<evidence type="ECO:0000256" key="13">
    <source>
        <dbReference type="ARBA" id="ARBA00023237"/>
    </source>
</evidence>
<organism evidence="17 18">
    <name type="scientific">Pseudomonas putida</name>
    <name type="common">Arthrobacter siderocapsulatus</name>
    <dbReference type="NCBI Taxonomy" id="303"/>
    <lineage>
        <taxon>Bacteria</taxon>
        <taxon>Pseudomonadati</taxon>
        <taxon>Pseudomonadota</taxon>
        <taxon>Gammaproteobacteria</taxon>
        <taxon>Pseudomonadales</taxon>
        <taxon>Pseudomonadaceae</taxon>
        <taxon>Pseudomonas</taxon>
    </lineage>
</organism>
<dbReference type="RefSeq" id="WP_260328989.1">
    <property type="nucleotide sequence ID" value="NZ_RJUR01000017.1"/>
</dbReference>
<reference evidence="17 18" key="1">
    <citation type="submission" date="2018-11" db="EMBL/GenBank/DDBJ databases">
        <title>Genomic analyses of the natural microbiome of Caenorhabditis elegans.</title>
        <authorList>
            <person name="Samuel B."/>
        </authorList>
    </citation>
    <scope>NUCLEOTIDE SEQUENCE [LARGE SCALE GENOMIC DNA]</scope>
    <source>
        <strain evidence="17 18">BIGb0473</strain>
    </source>
</reference>
<dbReference type="FunFam" id="2.170.130.10:FF:000010">
    <property type="entry name" value="Ferripyoverdine receptor"/>
    <property type="match status" value="1"/>
</dbReference>
<dbReference type="PROSITE" id="PS52016">
    <property type="entry name" value="TONB_DEPENDENT_REC_3"/>
    <property type="match status" value="1"/>
</dbReference>
<dbReference type="AlphaFoldDB" id="A0A9X8HGY3"/>
<comment type="caution">
    <text evidence="17">The sequence shown here is derived from an EMBL/GenBank/DDBJ whole genome shotgun (WGS) entry which is preliminary data.</text>
</comment>
<dbReference type="InterPro" id="IPR039426">
    <property type="entry name" value="TonB-dep_rcpt-like"/>
</dbReference>
<protein>
    <submittedName>
        <fullName evidence="17">Iron complex outermembrane receptor protein/outer membrane receptor for ferric coprogen and ferric-rhodotorulic acid</fullName>
    </submittedName>
</protein>
<evidence type="ECO:0000313" key="17">
    <source>
        <dbReference type="EMBL" id="ROQ45369.1"/>
    </source>
</evidence>
<dbReference type="SMART" id="SM00965">
    <property type="entry name" value="STN"/>
    <property type="match status" value="1"/>
</dbReference>
<dbReference type="GO" id="GO:0015344">
    <property type="term" value="F:siderophore uptake transmembrane transporter activity"/>
    <property type="evidence" value="ECO:0007669"/>
    <property type="project" value="TreeGrafter"/>
</dbReference>
<comment type="similarity">
    <text evidence="2 14 15">Belongs to the TonB-dependent receptor family.</text>
</comment>
<evidence type="ECO:0000256" key="15">
    <source>
        <dbReference type="RuleBase" id="RU003357"/>
    </source>
</evidence>
<dbReference type="Gene3D" id="2.170.130.10">
    <property type="entry name" value="TonB-dependent receptor, plug domain"/>
    <property type="match status" value="1"/>
</dbReference>
<dbReference type="SUPFAM" id="SSF56935">
    <property type="entry name" value="Porins"/>
    <property type="match status" value="1"/>
</dbReference>